<dbReference type="Proteomes" id="UP000039541">
    <property type="component" value="Unassembled WGS sequence"/>
</dbReference>
<dbReference type="AlphaFoldDB" id="A0A655DGA8"/>
<proteinExistence type="predicted"/>
<evidence type="ECO:0000313" key="2">
    <source>
        <dbReference type="Proteomes" id="UP000039541"/>
    </source>
</evidence>
<dbReference type="EMBL" id="CQPC01000047">
    <property type="protein sequence ID" value="CNU64398.1"/>
    <property type="molecule type" value="Genomic_DNA"/>
</dbReference>
<gene>
    <name evidence="1" type="ORF">ERS008202_03212</name>
</gene>
<name>A0A655DGA8_SALET</name>
<sequence length="120" mass="14201">MGRNSFIIAQLRQNTVSQLFTQLNAPLVESKDVQDDALRKDFMLIQRNQCAQAERRNFAQQDRVGRAVAFKHFEWHNVFKLRRIFPLIAIFLLNHLAGFTKRQRFGLREEVRQQLLMMIG</sequence>
<accession>A0A655DGA8</accession>
<evidence type="ECO:0000313" key="1">
    <source>
        <dbReference type="EMBL" id="CNU64398.1"/>
    </source>
</evidence>
<protein>
    <submittedName>
        <fullName evidence="1">Uncharacterized protein</fullName>
    </submittedName>
</protein>
<reference evidence="1 2" key="1">
    <citation type="submission" date="2015-03" db="EMBL/GenBank/DDBJ databases">
        <authorList>
            <consortium name="Pathogen Informatics"/>
        </authorList>
    </citation>
    <scope>NUCLEOTIDE SEQUENCE [LARGE SCALE GENOMIC DNA]</scope>
    <source>
        <strain evidence="1 2">3476</strain>
    </source>
</reference>
<organism evidence="1 2">
    <name type="scientific">Salmonella enterica subsp. enterica serovar Bovismorbificans</name>
    <dbReference type="NCBI Taxonomy" id="58097"/>
    <lineage>
        <taxon>Bacteria</taxon>
        <taxon>Pseudomonadati</taxon>
        <taxon>Pseudomonadota</taxon>
        <taxon>Gammaproteobacteria</taxon>
        <taxon>Enterobacterales</taxon>
        <taxon>Enterobacteriaceae</taxon>
        <taxon>Salmonella</taxon>
    </lineage>
</organism>